<proteinExistence type="predicted"/>
<dbReference type="Proteomes" id="UP001597045">
    <property type="component" value="Unassembled WGS sequence"/>
</dbReference>
<name>A0ABW3M3P0_9PSEU</name>
<gene>
    <name evidence="1" type="ORF">ACFQ1S_03530</name>
</gene>
<sequence>MTDPATDDTDRTVTFTGPVEITGDVAARKIVHNYSVVDTEPVRELARAQLVQADLLQQGHRGLRAVLAADP</sequence>
<dbReference type="EMBL" id="JBHTIS010000111">
    <property type="protein sequence ID" value="MFD1044728.1"/>
    <property type="molecule type" value="Genomic_DNA"/>
</dbReference>
<protein>
    <submittedName>
        <fullName evidence="1">Uncharacterized protein</fullName>
    </submittedName>
</protein>
<accession>A0ABW3M3P0</accession>
<reference evidence="2" key="1">
    <citation type="journal article" date="2019" name="Int. J. Syst. Evol. Microbiol.">
        <title>The Global Catalogue of Microorganisms (GCM) 10K type strain sequencing project: providing services to taxonomists for standard genome sequencing and annotation.</title>
        <authorList>
            <consortium name="The Broad Institute Genomics Platform"/>
            <consortium name="The Broad Institute Genome Sequencing Center for Infectious Disease"/>
            <person name="Wu L."/>
            <person name="Ma J."/>
        </authorList>
    </citation>
    <scope>NUCLEOTIDE SEQUENCE [LARGE SCALE GENOMIC DNA]</scope>
    <source>
        <strain evidence="2">JCM 31486</strain>
    </source>
</reference>
<evidence type="ECO:0000313" key="1">
    <source>
        <dbReference type="EMBL" id="MFD1044728.1"/>
    </source>
</evidence>
<keyword evidence="2" id="KW-1185">Reference proteome</keyword>
<comment type="caution">
    <text evidence="1">The sequence shown here is derived from an EMBL/GenBank/DDBJ whole genome shotgun (WGS) entry which is preliminary data.</text>
</comment>
<evidence type="ECO:0000313" key="2">
    <source>
        <dbReference type="Proteomes" id="UP001597045"/>
    </source>
</evidence>
<organism evidence="1 2">
    <name type="scientific">Kibdelosporangium lantanae</name>
    <dbReference type="NCBI Taxonomy" id="1497396"/>
    <lineage>
        <taxon>Bacteria</taxon>
        <taxon>Bacillati</taxon>
        <taxon>Actinomycetota</taxon>
        <taxon>Actinomycetes</taxon>
        <taxon>Pseudonocardiales</taxon>
        <taxon>Pseudonocardiaceae</taxon>
        <taxon>Kibdelosporangium</taxon>
    </lineage>
</organism>